<protein>
    <submittedName>
        <fullName evidence="2">Uncharacterized protein</fullName>
    </submittedName>
</protein>
<organism evidence="2 3">
    <name type="scientific">Tulasnella calospora MUT 4182</name>
    <dbReference type="NCBI Taxonomy" id="1051891"/>
    <lineage>
        <taxon>Eukaryota</taxon>
        <taxon>Fungi</taxon>
        <taxon>Dikarya</taxon>
        <taxon>Basidiomycota</taxon>
        <taxon>Agaricomycotina</taxon>
        <taxon>Agaricomycetes</taxon>
        <taxon>Cantharellales</taxon>
        <taxon>Tulasnellaceae</taxon>
        <taxon>Tulasnella</taxon>
    </lineage>
</organism>
<accession>A0A0C3PM52</accession>
<evidence type="ECO:0000313" key="3">
    <source>
        <dbReference type="Proteomes" id="UP000054248"/>
    </source>
</evidence>
<feature type="compositionally biased region" description="Low complexity" evidence="1">
    <location>
        <begin position="373"/>
        <end position="386"/>
    </location>
</feature>
<dbReference type="Proteomes" id="UP000054248">
    <property type="component" value="Unassembled WGS sequence"/>
</dbReference>
<dbReference type="HOGENOM" id="CLU_503072_0_0_1"/>
<name>A0A0C3PM52_9AGAM</name>
<dbReference type="OrthoDB" id="8963340at2759"/>
<feature type="non-terminal residue" evidence="2">
    <location>
        <position position="1"/>
    </location>
</feature>
<feature type="compositionally biased region" description="Low complexity" evidence="1">
    <location>
        <begin position="400"/>
        <end position="413"/>
    </location>
</feature>
<feature type="non-terminal residue" evidence="2">
    <location>
        <position position="542"/>
    </location>
</feature>
<evidence type="ECO:0000313" key="2">
    <source>
        <dbReference type="EMBL" id="KIO15385.1"/>
    </source>
</evidence>
<dbReference type="EMBL" id="KN824137">
    <property type="protein sequence ID" value="KIO15385.1"/>
    <property type="molecule type" value="Genomic_DNA"/>
</dbReference>
<evidence type="ECO:0000256" key="1">
    <source>
        <dbReference type="SAM" id="MobiDB-lite"/>
    </source>
</evidence>
<feature type="compositionally biased region" description="Low complexity" evidence="1">
    <location>
        <begin position="204"/>
        <end position="214"/>
    </location>
</feature>
<feature type="compositionally biased region" description="Low complexity" evidence="1">
    <location>
        <begin position="20"/>
        <end position="36"/>
    </location>
</feature>
<feature type="region of interest" description="Disordered" evidence="1">
    <location>
        <begin position="1"/>
        <end position="61"/>
    </location>
</feature>
<reference evidence="2 3" key="1">
    <citation type="submission" date="2014-04" db="EMBL/GenBank/DDBJ databases">
        <authorList>
            <consortium name="DOE Joint Genome Institute"/>
            <person name="Kuo A."/>
            <person name="Girlanda M."/>
            <person name="Perotto S."/>
            <person name="Kohler A."/>
            <person name="Nagy L.G."/>
            <person name="Floudas D."/>
            <person name="Copeland A."/>
            <person name="Barry K.W."/>
            <person name="Cichocki N."/>
            <person name="Veneault-Fourrey C."/>
            <person name="LaButti K."/>
            <person name="Lindquist E.A."/>
            <person name="Lipzen A."/>
            <person name="Lundell T."/>
            <person name="Morin E."/>
            <person name="Murat C."/>
            <person name="Sun H."/>
            <person name="Tunlid A."/>
            <person name="Henrissat B."/>
            <person name="Grigoriev I.V."/>
            <person name="Hibbett D.S."/>
            <person name="Martin F."/>
            <person name="Nordberg H.P."/>
            <person name="Cantor M.N."/>
            <person name="Hua S.X."/>
        </authorList>
    </citation>
    <scope>NUCLEOTIDE SEQUENCE [LARGE SCALE GENOMIC DNA]</scope>
    <source>
        <strain evidence="2 3">MUT 4182</strain>
    </source>
</reference>
<reference evidence="3" key="2">
    <citation type="submission" date="2015-01" db="EMBL/GenBank/DDBJ databases">
        <title>Evolutionary Origins and Diversification of the Mycorrhizal Mutualists.</title>
        <authorList>
            <consortium name="DOE Joint Genome Institute"/>
            <consortium name="Mycorrhizal Genomics Consortium"/>
            <person name="Kohler A."/>
            <person name="Kuo A."/>
            <person name="Nagy L.G."/>
            <person name="Floudas D."/>
            <person name="Copeland A."/>
            <person name="Barry K.W."/>
            <person name="Cichocki N."/>
            <person name="Veneault-Fourrey C."/>
            <person name="LaButti K."/>
            <person name="Lindquist E.A."/>
            <person name="Lipzen A."/>
            <person name="Lundell T."/>
            <person name="Morin E."/>
            <person name="Murat C."/>
            <person name="Riley R."/>
            <person name="Ohm R."/>
            <person name="Sun H."/>
            <person name="Tunlid A."/>
            <person name="Henrissat B."/>
            <person name="Grigoriev I.V."/>
            <person name="Hibbett D.S."/>
            <person name="Martin F."/>
        </authorList>
    </citation>
    <scope>NUCLEOTIDE SEQUENCE [LARGE SCALE GENOMIC DNA]</scope>
    <source>
        <strain evidence="3">MUT 4182</strain>
    </source>
</reference>
<feature type="compositionally biased region" description="Pro residues" evidence="1">
    <location>
        <begin position="247"/>
        <end position="256"/>
    </location>
</feature>
<sequence>RKFSKRRSDKQNPSPPPAAAPFFSSLSRKLSRSQSQAEVPAFATHSRSRSQAQPSKLAEALSNQSLCTNPLSTLEPTKATTLASFAAGPFFHHARTQSSTRRHQEPPAPFVVDQFGILQQQPLHSRSEPASTASSFRSKSRSGAHRPNPERLATTDFGLLPRSESPERLELNFSTSSSPFGSLSRQFSRTRHAPPLSPTPQSPASPTAATPFTALKRSLSRSRTQRDEDYPTSPVASTSRRGRFSRPPSPTSPTPPTTYRQPLSPSTSKSPFGSLRRKLSVSQQKPPELPPVISAPFTVLQADDFLPPSEAPASPRTALQRSFAAAHSPLRKASPPPTPPPDPEPEEDFVVVSQDGPEEPPTPISATAFGTLRRSLSRSSWKSYSRPPSPQQDTPSAFTSLKRSLSRSSSRSRAPTPDLFREDSGLPARPPSPATLQRTLTNSISPLIALVGDSSRRIRRTTTRRADLRAQAAAATNGAGDVYTEPPTPSEPLSEVNINKQLQTLEELPAVQLSPPLKFFPELLTTDEPEDLEEETLQYEKP</sequence>
<feature type="region of interest" description="Disordered" evidence="1">
    <location>
        <begin position="118"/>
        <end position="441"/>
    </location>
</feature>
<proteinExistence type="predicted"/>
<keyword evidence="3" id="KW-1185">Reference proteome</keyword>
<gene>
    <name evidence="2" type="ORF">M407DRAFT_35050</name>
</gene>
<feature type="region of interest" description="Disordered" evidence="1">
    <location>
        <begin position="470"/>
        <end position="492"/>
    </location>
</feature>
<feature type="compositionally biased region" description="Low complexity" evidence="1">
    <location>
        <begin position="174"/>
        <end position="184"/>
    </location>
</feature>
<dbReference type="AlphaFoldDB" id="A0A0C3PM52"/>